<proteinExistence type="predicted"/>
<keyword evidence="2" id="KW-1185">Reference proteome</keyword>
<gene>
    <name evidence="1" type="ORF">M9H77_25516</name>
</gene>
<comment type="caution">
    <text evidence="1">The sequence shown here is derived from an EMBL/GenBank/DDBJ whole genome shotgun (WGS) entry which is preliminary data.</text>
</comment>
<name>A0ACC0ABC0_CATRO</name>
<accession>A0ACC0ABC0</accession>
<sequence length="125" mass="14642">MRTRQHICLPFSVTTKFIIYTQCIDVVAHTRNTDWRSDHHQHFFLESLSLHGQISIVLFLFRPATSSFLVIPSIAEPLVALPLLHYVLGDRVDRIFRIQGRMELSFFRVIVIIRIRLTRNDIISV</sequence>
<evidence type="ECO:0000313" key="2">
    <source>
        <dbReference type="Proteomes" id="UP001060085"/>
    </source>
</evidence>
<organism evidence="1 2">
    <name type="scientific">Catharanthus roseus</name>
    <name type="common">Madagascar periwinkle</name>
    <name type="synonym">Vinca rosea</name>
    <dbReference type="NCBI Taxonomy" id="4058"/>
    <lineage>
        <taxon>Eukaryota</taxon>
        <taxon>Viridiplantae</taxon>
        <taxon>Streptophyta</taxon>
        <taxon>Embryophyta</taxon>
        <taxon>Tracheophyta</taxon>
        <taxon>Spermatophyta</taxon>
        <taxon>Magnoliopsida</taxon>
        <taxon>eudicotyledons</taxon>
        <taxon>Gunneridae</taxon>
        <taxon>Pentapetalae</taxon>
        <taxon>asterids</taxon>
        <taxon>lamiids</taxon>
        <taxon>Gentianales</taxon>
        <taxon>Apocynaceae</taxon>
        <taxon>Rauvolfioideae</taxon>
        <taxon>Vinceae</taxon>
        <taxon>Catharanthinae</taxon>
        <taxon>Catharanthus</taxon>
    </lineage>
</organism>
<dbReference type="EMBL" id="CM044706">
    <property type="protein sequence ID" value="KAI5656723.1"/>
    <property type="molecule type" value="Genomic_DNA"/>
</dbReference>
<dbReference type="Proteomes" id="UP001060085">
    <property type="component" value="Linkage Group LG06"/>
</dbReference>
<protein>
    <submittedName>
        <fullName evidence="1">Uncharacterized protein</fullName>
    </submittedName>
</protein>
<evidence type="ECO:0000313" key="1">
    <source>
        <dbReference type="EMBL" id="KAI5656723.1"/>
    </source>
</evidence>
<reference evidence="2" key="1">
    <citation type="journal article" date="2023" name="Nat. Plants">
        <title>Single-cell RNA sequencing provides a high-resolution roadmap for understanding the multicellular compartmentation of specialized metabolism.</title>
        <authorList>
            <person name="Sun S."/>
            <person name="Shen X."/>
            <person name="Li Y."/>
            <person name="Li Y."/>
            <person name="Wang S."/>
            <person name="Li R."/>
            <person name="Zhang H."/>
            <person name="Shen G."/>
            <person name="Guo B."/>
            <person name="Wei J."/>
            <person name="Xu J."/>
            <person name="St-Pierre B."/>
            <person name="Chen S."/>
            <person name="Sun C."/>
        </authorList>
    </citation>
    <scope>NUCLEOTIDE SEQUENCE [LARGE SCALE GENOMIC DNA]</scope>
</reference>